<reference evidence="6" key="1">
    <citation type="submission" date="2017-01" db="EMBL/GenBank/DDBJ databases">
        <authorList>
            <person name="Varghese N."/>
            <person name="Submissions S."/>
        </authorList>
    </citation>
    <scope>NUCLEOTIDE SEQUENCE [LARGE SCALE GENOMIC DNA]</scope>
    <source>
        <strain evidence="6">ATCC 700103</strain>
    </source>
</reference>
<dbReference type="OrthoDB" id="9800475at2"/>
<dbReference type="SUPFAM" id="SSF51445">
    <property type="entry name" value="(Trans)glycosidases"/>
    <property type="match status" value="1"/>
</dbReference>
<dbReference type="Pfam" id="PF00150">
    <property type="entry name" value="Cellulase"/>
    <property type="match status" value="1"/>
</dbReference>
<gene>
    <name evidence="5" type="ORF">SAMN05421834_103127</name>
</gene>
<dbReference type="EMBL" id="FTNC01000003">
    <property type="protein sequence ID" value="SIQ33629.1"/>
    <property type="molecule type" value="Genomic_DNA"/>
</dbReference>
<feature type="domain" description="Glycoside hydrolase family 5" evidence="4">
    <location>
        <begin position="73"/>
        <end position="314"/>
    </location>
</feature>
<dbReference type="RefSeq" id="WP_076543979.1">
    <property type="nucleotide sequence ID" value="NZ_FTNC01000003.1"/>
</dbReference>
<dbReference type="InterPro" id="IPR050386">
    <property type="entry name" value="Glycosyl_hydrolase_5"/>
</dbReference>
<dbReference type="AlphaFoldDB" id="A0A1N6RXW4"/>
<proteinExistence type="inferred from homology"/>
<evidence type="ECO:0000313" key="5">
    <source>
        <dbReference type="EMBL" id="SIQ33629.1"/>
    </source>
</evidence>
<dbReference type="Proteomes" id="UP000185669">
    <property type="component" value="Unassembled WGS sequence"/>
</dbReference>
<evidence type="ECO:0000256" key="1">
    <source>
        <dbReference type="ARBA" id="ARBA00022801"/>
    </source>
</evidence>
<organism evidence="5 6">
    <name type="scientific">Halanaerobium kushneri</name>
    <dbReference type="NCBI Taxonomy" id="56779"/>
    <lineage>
        <taxon>Bacteria</taxon>
        <taxon>Bacillati</taxon>
        <taxon>Bacillota</taxon>
        <taxon>Clostridia</taxon>
        <taxon>Halanaerobiales</taxon>
        <taxon>Halanaerobiaceae</taxon>
        <taxon>Halanaerobium</taxon>
    </lineage>
</organism>
<keyword evidence="6" id="KW-1185">Reference proteome</keyword>
<dbReference type="Gene3D" id="3.20.20.80">
    <property type="entry name" value="Glycosidases"/>
    <property type="match status" value="1"/>
</dbReference>
<protein>
    <submittedName>
        <fullName evidence="5">Cellulase (Glycosyl hydrolase family 5)</fullName>
    </submittedName>
</protein>
<dbReference type="GO" id="GO:0009251">
    <property type="term" value="P:glucan catabolic process"/>
    <property type="evidence" value="ECO:0007669"/>
    <property type="project" value="TreeGrafter"/>
</dbReference>
<dbReference type="STRING" id="56779.SAMN05421834_103127"/>
<evidence type="ECO:0000313" key="6">
    <source>
        <dbReference type="Proteomes" id="UP000185669"/>
    </source>
</evidence>
<evidence type="ECO:0000259" key="4">
    <source>
        <dbReference type="Pfam" id="PF00150"/>
    </source>
</evidence>
<name>A0A1N6RXW4_9FIRM</name>
<dbReference type="PANTHER" id="PTHR31297:SF13">
    <property type="entry name" value="PUTATIVE-RELATED"/>
    <property type="match status" value="1"/>
</dbReference>
<evidence type="ECO:0000256" key="3">
    <source>
        <dbReference type="RuleBase" id="RU361153"/>
    </source>
</evidence>
<dbReference type="InterPro" id="IPR001547">
    <property type="entry name" value="Glyco_hydro_5"/>
</dbReference>
<dbReference type="GO" id="GO:0008422">
    <property type="term" value="F:beta-glucosidase activity"/>
    <property type="evidence" value="ECO:0007669"/>
    <property type="project" value="TreeGrafter"/>
</dbReference>
<keyword evidence="1 3" id="KW-0378">Hydrolase</keyword>
<keyword evidence="2 3" id="KW-0326">Glycosidase</keyword>
<accession>A0A1N6RXW4</accession>
<evidence type="ECO:0000256" key="2">
    <source>
        <dbReference type="ARBA" id="ARBA00023295"/>
    </source>
</evidence>
<sequence length="540" mass="63451">MNKVKGFLKRDKQKLINGAGEEILLRGVGFGSWLLPEGYMWLFPENGDRPRRIEKMVRELVGSDQAAEFWDSYYNNFIREADLKKIAEEGFNSIRLPINSRFLLKDSRGPIYHEEHLKLIDRVIKWCRENKLYVILDLHGAPGGQTGTNIDDSENDLPELFLEDKYKDLTIDIWEKLAERYKDQWIVAGYDLLNEPLPNWFSKYNERLLPLYQEIIAAIRKIDKKHMIILEGLHWSTDWSIFKEKIDHNLMLQFHKYWNNPDTESISQYLKKRDELELPIFMGEGGENNKEWYTGAFQLFEDHQISWNFWTWKKMSTSNSPCSIKKPDGWSKLINYLNGGAKPEKASAAEILEEYLDNIIFDNCVYHQDVVRAIFRRPALLIPAVFYNYQGENKSFYLKEYNSSQVDFRSEDRTKIKFIDSDRKKANFEHQKGEAWKKEDWLALQLDEDEWSAYDFNLEDSLENTFCKIALSLKVNGDKNAAVEIIIDDQENEVMTNLSSKKWLELSFSKKFKLSPGKHQIVVKTAAGSIDLKWLKLKSL</sequence>
<dbReference type="InterPro" id="IPR017853">
    <property type="entry name" value="GH"/>
</dbReference>
<dbReference type="PANTHER" id="PTHR31297">
    <property type="entry name" value="GLUCAN ENDO-1,6-BETA-GLUCOSIDASE B"/>
    <property type="match status" value="1"/>
</dbReference>
<dbReference type="GO" id="GO:0009986">
    <property type="term" value="C:cell surface"/>
    <property type="evidence" value="ECO:0007669"/>
    <property type="project" value="TreeGrafter"/>
</dbReference>
<comment type="similarity">
    <text evidence="3">Belongs to the glycosyl hydrolase 5 (cellulase A) family.</text>
</comment>
<dbReference type="GO" id="GO:0005576">
    <property type="term" value="C:extracellular region"/>
    <property type="evidence" value="ECO:0007669"/>
    <property type="project" value="TreeGrafter"/>
</dbReference>
<dbReference type="Gene3D" id="2.60.120.260">
    <property type="entry name" value="Galactose-binding domain-like"/>
    <property type="match status" value="1"/>
</dbReference>